<dbReference type="Proteomes" id="UP001341840">
    <property type="component" value="Unassembled WGS sequence"/>
</dbReference>
<evidence type="ECO:0000313" key="2">
    <source>
        <dbReference type="Proteomes" id="UP001341840"/>
    </source>
</evidence>
<organism evidence="1 2">
    <name type="scientific">Stylosanthes scabra</name>
    <dbReference type="NCBI Taxonomy" id="79078"/>
    <lineage>
        <taxon>Eukaryota</taxon>
        <taxon>Viridiplantae</taxon>
        <taxon>Streptophyta</taxon>
        <taxon>Embryophyta</taxon>
        <taxon>Tracheophyta</taxon>
        <taxon>Spermatophyta</taxon>
        <taxon>Magnoliopsida</taxon>
        <taxon>eudicotyledons</taxon>
        <taxon>Gunneridae</taxon>
        <taxon>Pentapetalae</taxon>
        <taxon>rosids</taxon>
        <taxon>fabids</taxon>
        <taxon>Fabales</taxon>
        <taxon>Fabaceae</taxon>
        <taxon>Papilionoideae</taxon>
        <taxon>50 kb inversion clade</taxon>
        <taxon>dalbergioids sensu lato</taxon>
        <taxon>Dalbergieae</taxon>
        <taxon>Pterocarpus clade</taxon>
        <taxon>Stylosanthes</taxon>
    </lineage>
</organism>
<protein>
    <submittedName>
        <fullName evidence="1">Uncharacterized protein</fullName>
    </submittedName>
</protein>
<evidence type="ECO:0000313" key="1">
    <source>
        <dbReference type="EMBL" id="MED6115721.1"/>
    </source>
</evidence>
<gene>
    <name evidence="1" type="ORF">PIB30_093398</name>
</gene>
<name>A0ABU6QVQ6_9FABA</name>
<keyword evidence="2" id="KW-1185">Reference proteome</keyword>
<accession>A0ABU6QVQ6</accession>
<sequence>MRKSPNFFTADAAASIGKICFSSNRNNLRLSHNSIKLLHSNPCDWGSRESSNFVIQFDASNPGYSDDQIARGEWNQKLRAYSQSLKILNLVGRDLLKILHTQFMNLGWALTFHSYLHFGSPSLAVFELLF</sequence>
<proteinExistence type="predicted"/>
<dbReference type="EMBL" id="JASCZI010001990">
    <property type="protein sequence ID" value="MED6115721.1"/>
    <property type="molecule type" value="Genomic_DNA"/>
</dbReference>
<comment type="caution">
    <text evidence="1">The sequence shown here is derived from an EMBL/GenBank/DDBJ whole genome shotgun (WGS) entry which is preliminary data.</text>
</comment>
<reference evidence="1 2" key="1">
    <citation type="journal article" date="2023" name="Plants (Basel)">
        <title>Bridging the Gap: Combining Genomics and Transcriptomics Approaches to Understand Stylosanthes scabra, an Orphan Legume from the Brazilian Caatinga.</title>
        <authorList>
            <person name="Ferreira-Neto J.R.C."/>
            <person name="da Silva M.D."/>
            <person name="Binneck E."/>
            <person name="de Melo N.F."/>
            <person name="da Silva R.H."/>
            <person name="de Melo A.L.T.M."/>
            <person name="Pandolfi V."/>
            <person name="Bustamante F.O."/>
            <person name="Brasileiro-Vidal A.C."/>
            <person name="Benko-Iseppon A.M."/>
        </authorList>
    </citation>
    <scope>NUCLEOTIDE SEQUENCE [LARGE SCALE GENOMIC DNA]</scope>
    <source>
        <tissue evidence="1">Leaves</tissue>
    </source>
</reference>